<evidence type="ECO:0000313" key="4">
    <source>
        <dbReference type="EMBL" id="SMC74128.1"/>
    </source>
</evidence>
<dbReference type="EMBL" id="FWXJ01000014">
    <property type="protein sequence ID" value="SMC74128.1"/>
    <property type="molecule type" value="Genomic_DNA"/>
</dbReference>
<dbReference type="SMART" id="SM01130">
    <property type="entry name" value="DHDPS"/>
    <property type="match status" value="1"/>
</dbReference>
<dbReference type="STRING" id="1938817.SAMN06296008_11429"/>
<reference evidence="4 5" key="1">
    <citation type="submission" date="2017-04" db="EMBL/GenBank/DDBJ databases">
        <authorList>
            <person name="Afonso C.L."/>
            <person name="Miller P.J."/>
            <person name="Scott M.A."/>
            <person name="Spackman E."/>
            <person name="Goraichik I."/>
            <person name="Dimitrov K.M."/>
            <person name="Suarez D.L."/>
            <person name="Swayne D.E."/>
        </authorList>
    </citation>
    <scope>NUCLEOTIDE SEQUENCE [LARGE SCALE GENOMIC DNA]</scope>
    <source>
        <strain evidence="4 5">VK13</strain>
    </source>
</reference>
<evidence type="ECO:0000256" key="2">
    <source>
        <dbReference type="ARBA" id="ARBA00023239"/>
    </source>
</evidence>
<evidence type="ECO:0000256" key="1">
    <source>
        <dbReference type="ARBA" id="ARBA00007592"/>
    </source>
</evidence>
<comment type="similarity">
    <text evidence="1 3">Belongs to the DapA family.</text>
</comment>
<keyword evidence="2 3" id="KW-0456">Lyase</keyword>
<gene>
    <name evidence="4" type="ORF">SAMN06296008_11429</name>
</gene>
<dbReference type="Gene3D" id="3.20.20.70">
    <property type="entry name" value="Aldolase class I"/>
    <property type="match status" value="1"/>
</dbReference>
<dbReference type="SUPFAM" id="SSF51569">
    <property type="entry name" value="Aldolase"/>
    <property type="match status" value="1"/>
</dbReference>
<name>A0A1W2BNP0_9BURK</name>
<organism evidence="4 5">
    <name type="scientific">Polynucleobacter kasalickyi</name>
    <dbReference type="NCBI Taxonomy" id="1938817"/>
    <lineage>
        <taxon>Bacteria</taxon>
        <taxon>Pseudomonadati</taxon>
        <taxon>Pseudomonadota</taxon>
        <taxon>Betaproteobacteria</taxon>
        <taxon>Burkholderiales</taxon>
        <taxon>Burkholderiaceae</taxon>
        <taxon>Polynucleobacter</taxon>
    </lineage>
</organism>
<proteinExistence type="inferred from homology"/>
<dbReference type="AlphaFoldDB" id="A0A1W2BNP0"/>
<dbReference type="RefSeq" id="WP_159460897.1">
    <property type="nucleotide sequence ID" value="NZ_FWXJ01000014.1"/>
</dbReference>
<keyword evidence="5" id="KW-1185">Reference proteome</keyword>
<dbReference type="PRINTS" id="PR00146">
    <property type="entry name" value="DHPICSNTHASE"/>
</dbReference>
<evidence type="ECO:0000313" key="5">
    <source>
        <dbReference type="Proteomes" id="UP000192708"/>
    </source>
</evidence>
<dbReference type="PANTHER" id="PTHR12128:SF66">
    <property type="entry name" value="4-HYDROXY-2-OXOGLUTARATE ALDOLASE, MITOCHONDRIAL"/>
    <property type="match status" value="1"/>
</dbReference>
<dbReference type="PANTHER" id="PTHR12128">
    <property type="entry name" value="DIHYDRODIPICOLINATE SYNTHASE"/>
    <property type="match status" value="1"/>
</dbReference>
<dbReference type="PIRSF" id="PIRSF001365">
    <property type="entry name" value="DHDPS"/>
    <property type="match status" value="1"/>
</dbReference>
<dbReference type="CDD" id="cd00408">
    <property type="entry name" value="DHDPS-like"/>
    <property type="match status" value="1"/>
</dbReference>
<sequence>MNTFNFGLVPSLLTPFKDGKIDYPTLEKLIELNIQQQVDGLAIPTHIGESVSITGIERKELFQFAVQTAKGRIPIIGNVSEAGTDLACDLARAAHDAGVSALYACVPYYWTPPESMLLEHFTKIGKAGQLPFFVYNSPEEMSGVKVSTNLAMNLIRDLPEFAGIIDMSLDWQYMIAVISEAKRIKPSFQLVTGTEYMISAKAIGATGLLSPLANVAPKLVRELYDVCMQEQFQAAYDLQVDAAFLYRLFNQYGISGLKVISQHLGRDLGTPRVPLDQLNSEQVAALLKEWQSCKSVTSEHHGWGV</sequence>
<dbReference type="Proteomes" id="UP000192708">
    <property type="component" value="Unassembled WGS sequence"/>
</dbReference>
<dbReference type="GO" id="GO:0008840">
    <property type="term" value="F:4-hydroxy-tetrahydrodipicolinate synthase activity"/>
    <property type="evidence" value="ECO:0007669"/>
    <property type="project" value="TreeGrafter"/>
</dbReference>
<dbReference type="OrthoDB" id="199953at2"/>
<dbReference type="InterPro" id="IPR013785">
    <property type="entry name" value="Aldolase_TIM"/>
</dbReference>
<dbReference type="Pfam" id="PF00701">
    <property type="entry name" value="DHDPS"/>
    <property type="match status" value="1"/>
</dbReference>
<accession>A0A1W2BNP0</accession>
<protein>
    <submittedName>
        <fullName evidence="4">4-hydroxy-tetrahydrodipicolinate synthase</fullName>
    </submittedName>
</protein>
<evidence type="ECO:0000256" key="3">
    <source>
        <dbReference type="PIRNR" id="PIRNR001365"/>
    </source>
</evidence>
<dbReference type="InterPro" id="IPR002220">
    <property type="entry name" value="DapA-like"/>
</dbReference>